<evidence type="ECO:0000313" key="2">
    <source>
        <dbReference type="EMBL" id="GAI35612.1"/>
    </source>
</evidence>
<dbReference type="InterPro" id="IPR036188">
    <property type="entry name" value="FAD/NAD-bd_sf"/>
</dbReference>
<protein>
    <recommendedName>
        <fullName evidence="3">Amine oxidase domain-containing protein</fullName>
    </recommendedName>
</protein>
<dbReference type="PANTHER" id="PTHR43734:SF7">
    <property type="entry name" value="4,4'-DIAPONEUROSPORENE OXYGENASE"/>
    <property type="match status" value="1"/>
</dbReference>
<comment type="caution">
    <text evidence="2">The sequence shown here is derived from an EMBL/GenBank/DDBJ whole genome shotgun (WGS) entry which is preliminary data.</text>
</comment>
<feature type="non-terminal residue" evidence="2">
    <location>
        <position position="267"/>
    </location>
</feature>
<dbReference type="GO" id="GO:0016491">
    <property type="term" value="F:oxidoreductase activity"/>
    <property type="evidence" value="ECO:0007669"/>
    <property type="project" value="UniProtKB-KW"/>
</dbReference>
<evidence type="ECO:0000256" key="1">
    <source>
        <dbReference type="ARBA" id="ARBA00023002"/>
    </source>
</evidence>
<keyword evidence="1" id="KW-0560">Oxidoreductase</keyword>
<dbReference type="SUPFAM" id="SSF51905">
    <property type="entry name" value="FAD/NAD(P)-binding domain"/>
    <property type="match status" value="1"/>
</dbReference>
<dbReference type="EMBL" id="BARV01024654">
    <property type="protein sequence ID" value="GAI35612.1"/>
    <property type="molecule type" value="Genomic_DNA"/>
</dbReference>
<feature type="non-terminal residue" evidence="2">
    <location>
        <position position="1"/>
    </location>
</feature>
<proteinExistence type="predicted"/>
<dbReference type="PANTHER" id="PTHR43734">
    <property type="entry name" value="PHYTOENE DESATURASE"/>
    <property type="match status" value="1"/>
</dbReference>
<dbReference type="Gene3D" id="3.50.50.60">
    <property type="entry name" value="FAD/NAD(P)-binding domain"/>
    <property type="match status" value="1"/>
</dbReference>
<accession>X1MVA5</accession>
<organism evidence="2">
    <name type="scientific">marine sediment metagenome</name>
    <dbReference type="NCBI Taxonomy" id="412755"/>
    <lineage>
        <taxon>unclassified sequences</taxon>
        <taxon>metagenomes</taxon>
        <taxon>ecological metagenomes</taxon>
    </lineage>
</organism>
<reference evidence="2" key="1">
    <citation type="journal article" date="2014" name="Front. Microbiol.">
        <title>High frequency of phylogenetically diverse reductive dehalogenase-homologous genes in deep subseafloor sedimentary metagenomes.</title>
        <authorList>
            <person name="Kawai M."/>
            <person name="Futagami T."/>
            <person name="Toyoda A."/>
            <person name="Takaki Y."/>
            <person name="Nishi S."/>
            <person name="Hori S."/>
            <person name="Arai W."/>
            <person name="Tsubouchi T."/>
            <person name="Morono Y."/>
            <person name="Uchiyama I."/>
            <person name="Ito T."/>
            <person name="Fujiyama A."/>
            <person name="Inagaki F."/>
            <person name="Takami H."/>
        </authorList>
    </citation>
    <scope>NUCLEOTIDE SEQUENCE</scope>
    <source>
        <strain evidence="2">Expedition CK06-06</strain>
    </source>
</reference>
<evidence type="ECO:0008006" key="3">
    <source>
        <dbReference type="Google" id="ProtNLM"/>
    </source>
</evidence>
<dbReference type="AlphaFoldDB" id="X1MVA5"/>
<gene>
    <name evidence="2" type="ORF">S06H3_40204</name>
</gene>
<sequence>AQENDMEFGQFVIMFNSIFCEGFARPQAGVRQILDVLVKKYKGHGGELRLKCGVDSIQVANGRVESVLLDNGEALTADKIISSAGYIETMRLLSNFDSTRSKHDVGRLSFVEFIMVLDRELAETGYDTTIIFFNNSDKFSYRRPDDLVDVSSGVICCPNNFYFESPLPEAMIRVTNMANFDLWNKLEQEEYKAQKAAWLETSLKEVVKIVPDFRDSIVYSDIFTPKTIYRFTSHLNGAVYGTPNKIKTGRTHLENLFICGTDQGFLG</sequence>
<name>X1MVA5_9ZZZZ</name>